<evidence type="ECO:0000313" key="2">
    <source>
        <dbReference type="EMBL" id="SVB86880.1"/>
    </source>
</evidence>
<name>A0A382HHV5_9ZZZZ</name>
<sequence>DPPSLVSSEIESAELILEEEPERSESIAFEAIGEISSLKRKLKEITTEKRKLEKENQDFREKIRNLEHKEGWQRADLPLPLAYAHDILSSEEDPNRRYLLSTASIGIVHKYFFSLVCAEYKAAECFDQEVNEQVNKRFRQNSVTEGSWHWIGLLIAKAFKDKNRNGKVIADFVELWLNEDGSWSRFSEVLKGLINLRNEIHELVIPDNAWAIEWLVKFSPLWEEMCTLSASLLNYELVFIDSIKNFLPGGRYLYTVKHLRGGYFAPQSGTLDFSEQYNPGELFLWDPLNDGMLALSPFMVYEYSQVTNSREAYCLDHITQARFHFRAFRYAQYHYEDSEGAVPFFN</sequence>
<gene>
    <name evidence="2" type="ORF">METZ01_LOCUS239734</name>
</gene>
<keyword evidence="1" id="KW-0175">Coiled coil</keyword>
<dbReference type="EMBL" id="UINC01061370">
    <property type="protein sequence ID" value="SVB86880.1"/>
    <property type="molecule type" value="Genomic_DNA"/>
</dbReference>
<evidence type="ECO:0000256" key="1">
    <source>
        <dbReference type="SAM" id="Coils"/>
    </source>
</evidence>
<feature type="non-terminal residue" evidence="2">
    <location>
        <position position="1"/>
    </location>
</feature>
<feature type="coiled-coil region" evidence="1">
    <location>
        <begin position="35"/>
        <end position="69"/>
    </location>
</feature>
<protein>
    <submittedName>
        <fullName evidence="2">Uncharacterized protein</fullName>
    </submittedName>
</protein>
<organism evidence="2">
    <name type="scientific">marine metagenome</name>
    <dbReference type="NCBI Taxonomy" id="408172"/>
    <lineage>
        <taxon>unclassified sequences</taxon>
        <taxon>metagenomes</taxon>
        <taxon>ecological metagenomes</taxon>
    </lineage>
</organism>
<accession>A0A382HHV5</accession>
<proteinExistence type="predicted"/>
<dbReference type="AlphaFoldDB" id="A0A382HHV5"/>
<reference evidence="2" key="1">
    <citation type="submission" date="2018-05" db="EMBL/GenBank/DDBJ databases">
        <authorList>
            <person name="Lanie J.A."/>
            <person name="Ng W.-L."/>
            <person name="Kazmierczak K.M."/>
            <person name="Andrzejewski T.M."/>
            <person name="Davidsen T.M."/>
            <person name="Wayne K.J."/>
            <person name="Tettelin H."/>
            <person name="Glass J.I."/>
            <person name="Rusch D."/>
            <person name="Podicherti R."/>
            <person name="Tsui H.-C.T."/>
            <person name="Winkler M.E."/>
        </authorList>
    </citation>
    <scope>NUCLEOTIDE SEQUENCE</scope>
</reference>